<keyword evidence="1" id="KW-1185">Reference proteome</keyword>
<dbReference type="Proteomes" id="UP000095283">
    <property type="component" value="Unplaced"/>
</dbReference>
<evidence type="ECO:0000313" key="1">
    <source>
        <dbReference type="Proteomes" id="UP000095283"/>
    </source>
</evidence>
<proteinExistence type="predicted"/>
<reference evidence="2" key="1">
    <citation type="submission" date="2016-11" db="UniProtKB">
        <authorList>
            <consortium name="WormBaseParasite"/>
        </authorList>
    </citation>
    <scope>IDENTIFICATION</scope>
</reference>
<organism evidence="1 2">
    <name type="scientific">Heterorhabditis bacteriophora</name>
    <name type="common">Entomopathogenic nematode worm</name>
    <dbReference type="NCBI Taxonomy" id="37862"/>
    <lineage>
        <taxon>Eukaryota</taxon>
        <taxon>Metazoa</taxon>
        <taxon>Ecdysozoa</taxon>
        <taxon>Nematoda</taxon>
        <taxon>Chromadorea</taxon>
        <taxon>Rhabditida</taxon>
        <taxon>Rhabditina</taxon>
        <taxon>Rhabditomorpha</taxon>
        <taxon>Strongyloidea</taxon>
        <taxon>Heterorhabditidae</taxon>
        <taxon>Heterorhabditis</taxon>
    </lineage>
</organism>
<protein>
    <submittedName>
        <fullName evidence="2">Ovule protein</fullName>
    </submittedName>
</protein>
<sequence>MCTCAHDGTVPISVTLFPISTNNVLVLTTIYSLHNGIHMDFFTSTYLKTPTIIPEYKQYSLKAHAHQNRMAIEGPLRPLLTFRRFPFSKLIKRKNSLT</sequence>
<accession>A0A1I7WMF4</accession>
<dbReference type="AlphaFoldDB" id="A0A1I7WMF4"/>
<name>A0A1I7WMF4_HETBA</name>
<dbReference type="WBParaSite" id="Hba_06261">
    <property type="protein sequence ID" value="Hba_06261"/>
    <property type="gene ID" value="Hba_06261"/>
</dbReference>
<evidence type="ECO:0000313" key="2">
    <source>
        <dbReference type="WBParaSite" id="Hba_06261"/>
    </source>
</evidence>